<dbReference type="InterPro" id="IPR029060">
    <property type="entry name" value="PIN-like_dom_sf"/>
</dbReference>
<dbReference type="InterPro" id="IPR002716">
    <property type="entry name" value="PIN_dom"/>
</dbReference>
<dbReference type="Pfam" id="PF13470">
    <property type="entry name" value="PIN_3"/>
    <property type="match status" value="1"/>
</dbReference>
<evidence type="ECO:0000313" key="2">
    <source>
        <dbReference type="EMBL" id="OKH38950.1"/>
    </source>
</evidence>
<accession>A0A1U7INV6</accession>
<name>A0A1U7INV6_9CYAN</name>
<organism evidence="2 3">
    <name type="scientific">[Phormidium ambiguum] IAM M-71</name>
    <dbReference type="NCBI Taxonomy" id="454136"/>
    <lineage>
        <taxon>Bacteria</taxon>
        <taxon>Bacillati</taxon>
        <taxon>Cyanobacteriota</taxon>
        <taxon>Cyanophyceae</taxon>
        <taxon>Oscillatoriophycideae</taxon>
        <taxon>Aerosakkonematales</taxon>
        <taxon>Aerosakkonemataceae</taxon>
        <taxon>Floridanema</taxon>
    </lineage>
</organism>
<dbReference type="EMBL" id="MRCE01000006">
    <property type="protein sequence ID" value="OKH38950.1"/>
    <property type="molecule type" value="Genomic_DNA"/>
</dbReference>
<reference evidence="2 3" key="1">
    <citation type="submission" date="2016-11" db="EMBL/GenBank/DDBJ databases">
        <title>Draft Genome Sequences of Nine Cyanobacterial Strains from Diverse Habitats.</title>
        <authorList>
            <person name="Zhu T."/>
            <person name="Hou S."/>
            <person name="Lu X."/>
            <person name="Hess W.R."/>
        </authorList>
    </citation>
    <scope>NUCLEOTIDE SEQUENCE [LARGE SCALE GENOMIC DNA]</scope>
    <source>
        <strain evidence="2 3">IAM M-71</strain>
    </source>
</reference>
<proteinExistence type="predicted"/>
<dbReference type="AlphaFoldDB" id="A0A1U7INV6"/>
<gene>
    <name evidence="2" type="ORF">NIES2119_07350</name>
</gene>
<dbReference type="NCBIfam" id="TIGR00305">
    <property type="entry name" value="putative toxin-antitoxin system toxin component, PIN family"/>
    <property type="match status" value="1"/>
</dbReference>
<feature type="domain" description="PIN" evidence="1">
    <location>
        <begin position="3"/>
        <end position="115"/>
    </location>
</feature>
<dbReference type="STRING" id="454136.NIES2119_07350"/>
<dbReference type="OrthoDB" id="426765at2"/>
<sequence>MRYVAVFDTNILISALLSTSSNPFRCLALAKIGQVESVTCQEILDEFAEKLVLKFKFSQDMAQLAVEEVRSYSRLVEISTTLKAVAEDPDDDMVVECAVVGSAAYIVTGDKHLLALGKYGEIEIVKASEFIGLISQSER</sequence>
<evidence type="ECO:0000313" key="3">
    <source>
        <dbReference type="Proteomes" id="UP000185860"/>
    </source>
</evidence>
<dbReference type="SMART" id="SM00670">
    <property type="entry name" value="PINc"/>
    <property type="match status" value="1"/>
</dbReference>
<dbReference type="Proteomes" id="UP000185860">
    <property type="component" value="Unassembled WGS sequence"/>
</dbReference>
<dbReference type="PANTHER" id="PTHR34610:SF3">
    <property type="entry name" value="SSL7007 PROTEIN"/>
    <property type="match status" value="1"/>
</dbReference>
<protein>
    <submittedName>
        <fullName evidence="2">Putative toxin-antitoxin system toxin component, PIN family</fullName>
    </submittedName>
</protein>
<dbReference type="RefSeq" id="WP_073592812.1">
    <property type="nucleotide sequence ID" value="NZ_MRCE01000006.1"/>
</dbReference>
<dbReference type="SUPFAM" id="SSF88723">
    <property type="entry name" value="PIN domain-like"/>
    <property type="match status" value="1"/>
</dbReference>
<evidence type="ECO:0000259" key="1">
    <source>
        <dbReference type="SMART" id="SM00670"/>
    </source>
</evidence>
<dbReference type="PANTHER" id="PTHR34610">
    <property type="entry name" value="SSL7007 PROTEIN"/>
    <property type="match status" value="1"/>
</dbReference>
<dbReference type="InterPro" id="IPR002850">
    <property type="entry name" value="PIN_toxin-like"/>
</dbReference>
<comment type="caution">
    <text evidence="2">The sequence shown here is derived from an EMBL/GenBank/DDBJ whole genome shotgun (WGS) entry which is preliminary data.</text>
</comment>
<dbReference type="Gene3D" id="3.40.50.1010">
    <property type="entry name" value="5'-nuclease"/>
    <property type="match status" value="1"/>
</dbReference>